<feature type="binding site" evidence="7">
    <location>
        <position position="404"/>
    </location>
    <ligand>
        <name>deamido-NAD(+)</name>
        <dbReference type="ChEBI" id="CHEBI:58437"/>
        <note>ligand shared between two neighboring subunits</note>
    </ligand>
</feature>
<evidence type="ECO:0000313" key="12">
    <source>
        <dbReference type="EMBL" id="HHI97164.1"/>
    </source>
</evidence>
<dbReference type="HAMAP" id="MF_02090">
    <property type="entry name" value="NadE_glutamine_dep"/>
    <property type="match status" value="1"/>
</dbReference>
<dbReference type="GO" id="GO:0004359">
    <property type="term" value="F:glutaminase activity"/>
    <property type="evidence" value="ECO:0007669"/>
    <property type="project" value="InterPro"/>
</dbReference>
<dbReference type="PROSITE" id="PS50263">
    <property type="entry name" value="CN_HYDROLASE"/>
    <property type="match status" value="1"/>
</dbReference>
<gene>
    <name evidence="7" type="primary">nadE</name>
    <name evidence="12" type="ORF">ENJ96_04865</name>
</gene>
<feature type="binding site" evidence="7">
    <location>
        <begin position="292"/>
        <end position="299"/>
    </location>
    <ligand>
        <name>ATP</name>
        <dbReference type="ChEBI" id="CHEBI:30616"/>
    </ligand>
</feature>
<feature type="binding site" evidence="7">
    <location>
        <position position="190"/>
    </location>
    <ligand>
        <name>L-glutamine</name>
        <dbReference type="ChEBI" id="CHEBI:58359"/>
    </ligand>
</feature>
<dbReference type="Proteomes" id="UP000886101">
    <property type="component" value="Unassembled WGS sequence"/>
</dbReference>
<proteinExistence type="inferred from homology"/>
<dbReference type="GO" id="GO:0000257">
    <property type="term" value="F:nitrilase activity"/>
    <property type="evidence" value="ECO:0007669"/>
    <property type="project" value="UniProtKB-ARBA"/>
</dbReference>
<comment type="similarity">
    <text evidence="10">Belongs to the NAD synthetase family.</text>
</comment>
<keyword evidence="6 7" id="KW-0520">NAD</keyword>
<feature type="active site" description="Nucleophile; for glutaminase activity" evidence="7">
    <location>
        <position position="148"/>
    </location>
</feature>
<dbReference type="Gene3D" id="3.60.110.10">
    <property type="entry name" value="Carbon-nitrogen hydrolase"/>
    <property type="match status" value="1"/>
</dbReference>
<dbReference type="SUPFAM" id="SSF52402">
    <property type="entry name" value="Adenine nucleotide alpha hydrolases-like"/>
    <property type="match status" value="1"/>
</dbReference>
<dbReference type="GO" id="GO:0008795">
    <property type="term" value="F:NAD+ synthase activity"/>
    <property type="evidence" value="ECO:0007669"/>
    <property type="project" value="UniProtKB-UniRule"/>
</dbReference>
<comment type="caution">
    <text evidence="12">The sequence shown here is derived from an EMBL/GenBank/DDBJ whole genome shotgun (WGS) entry which is preliminary data.</text>
</comment>
<dbReference type="NCBIfam" id="TIGR00552">
    <property type="entry name" value="nadE"/>
    <property type="match status" value="1"/>
</dbReference>
<evidence type="ECO:0000256" key="7">
    <source>
        <dbReference type="HAMAP-Rule" id="MF_02090"/>
    </source>
</evidence>
<dbReference type="Pfam" id="PF02540">
    <property type="entry name" value="NAD_synthase"/>
    <property type="match status" value="1"/>
</dbReference>
<feature type="active site" description="Proton acceptor" evidence="9">
    <location>
        <position position="41"/>
    </location>
</feature>
<dbReference type="Pfam" id="PF00795">
    <property type="entry name" value="CN_hydrolase"/>
    <property type="match status" value="1"/>
</dbReference>
<evidence type="ECO:0000256" key="10">
    <source>
        <dbReference type="RuleBase" id="RU003811"/>
    </source>
</evidence>
<name>A0A7V5NZL7_9BACT</name>
<accession>A0A7V5NZL7</accession>
<evidence type="ECO:0000256" key="4">
    <source>
        <dbReference type="ARBA" id="ARBA00022741"/>
    </source>
</evidence>
<protein>
    <recommendedName>
        <fullName evidence="7 8">Glutamine-dependent NAD(+) synthetase</fullName>
        <ecNumber evidence="7 8">6.3.5.1</ecNumber>
    </recommendedName>
    <alternativeName>
        <fullName evidence="7 8">NAD(+) synthase [glutamine-hydrolyzing]</fullName>
    </alternativeName>
</protein>
<comment type="pathway">
    <text evidence="1 7 8">Cofactor biosynthesis; NAD(+) biosynthesis; NAD(+) from deamido-NAD(+) (L-Gln route): step 1/1.</text>
</comment>
<evidence type="ECO:0000256" key="8">
    <source>
        <dbReference type="PIRNR" id="PIRNR006630"/>
    </source>
</evidence>
<dbReference type="GO" id="GO:0005737">
    <property type="term" value="C:cytoplasm"/>
    <property type="evidence" value="ECO:0007669"/>
    <property type="project" value="InterPro"/>
</dbReference>
<comment type="similarity">
    <text evidence="2 7 8">In the C-terminal section; belongs to the NAD synthetase family.</text>
</comment>
<reference evidence="12" key="1">
    <citation type="journal article" date="2020" name="mSystems">
        <title>Genome- and Community-Level Interaction Insights into Carbon Utilization and Element Cycling Functions of Hydrothermarchaeota in Hydrothermal Sediment.</title>
        <authorList>
            <person name="Zhou Z."/>
            <person name="Liu Y."/>
            <person name="Xu W."/>
            <person name="Pan J."/>
            <person name="Luo Z.H."/>
            <person name="Li M."/>
        </authorList>
    </citation>
    <scope>NUCLEOTIDE SEQUENCE [LARGE SCALE GENOMIC DNA]</scope>
    <source>
        <strain evidence="12">HyVt-533</strain>
    </source>
</reference>
<feature type="domain" description="CN hydrolase" evidence="11">
    <location>
        <begin position="1"/>
        <end position="254"/>
    </location>
</feature>
<comment type="caution">
    <text evidence="7">Lacks conserved residue(s) required for the propagation of feature annotation.</text>
</comment>
<dbReference type="InterPro" id="IPR036526">
    <property type="entry name" value="C-N_Hydrolase_sf"/>
</dbReference>
<dbReference type="InterPro" id="IPR014445">
    <property type="entry name" value="Gln-dep_NAD_synthase"/>
</dbReference>
<dbReference type="CDD" id="cd00553">
    <property type="entry name" value="NAD_synthase"/>
    <property type="match status" value="1"/>
</dbReference>
<organism evidence="12">
    <name type="scientific">Thermodesulfatator atlanticus</name>
    <dbReference type="NCBI Taxonomy" id="501497"/>
    <lineage>
        <taxon>Bacteria</taxon>
        <taxon>Pseudomonadati</taxon>
        <taxon>Thermodesulfobacteriota</taxon>
        <taxon>Thermodesulfobacteria</taxon>
        <taxon>Thermodesulfobacteriales</taxon>
        <taxon>Thermodesulfatatoraceae</taxon>
        <taxon>Thermodesulfatator</taxon>
    </lineage>
</organism>
<dbReference type="InterPro" id="IPR022310">
    <property type="entry name" value="NAD/GMP_synthase"/>
</dbReference>
<evidence type="ECO:0000256" key="2">
    <source>
        <dbReference type="ARBA" id="ARBA00007145"/>
    </source>
</evidence>
<feature type="binding site" evidence="7">
    <location>
        <position position="184"/>
    </location>
    <ligand>
        <name>L-glutamine</name>
        <dbReference type="ChEBI" id="CHEBI:58359"/>
    </ligand>
</feature>
<feature type="binding site" evidence="7">
    <location>
        <position position="118"/>
    </location>
    <ligand>
        <name>L-glutamine</name>
        <dbReference type="ChEBI" id="CHEBI:58359"/>
    </ligand>
</feature>
<dbReference type="NCBIfam" id="NF010588">
    <property type="entry name" value="PRK13981.1"/>
    <property type="match status" value="1"/>
</dbReference>
<keyword evidence="5 7" id="KW-0067">ATP-binding</keyword>
<dbReference type="PANTHER" id="PTHR23090:SF9">
    <property type="entry name" value="GLUTAMINE-DEPENDENT NAD(+) SYNTHETASE"/>
    <property type="match status" value="1"/>
</dbReference>
<evidence type="ECO:0000259" key="11">
    <source>
        <dbReference type="PROSITE" id="PS50263"/>
    </source>
</evidence>
<dbReference type="UniPathway" id="UPA00253">
    <property type="reaction ID" value="UER00334"/>
</dbReference>
<evidence type="ECO:0000256" key="3">
    <source>
        <dbReference type="ARBA" id="ARBA00022598"/>
    </source>
</evidence>
<feature type="active site" description="For glutaminase activity" evidence="7">
    <location>
        <position position="112"/>
    </location>
</feature>
<dbReference type="InterPro" id="IPR014729">
    <property type="entry name" value="Rossmann-like_a/b/a_fold"/>
</dbReference>
<feature type="binding site" evidence="7">
    <location>
        <position position="399"/>
    </location>
    <ligand>
        <name>ATP</name>
        <dbReference type="ChEBI" id="CHEBI:30616"/>
    </ligand>
</feature>
<evidence type="ECO:0000256" key="9">
    <source>
        <dbReference type="PROSITE-ProRule" id="PRU10139"/>
    </source>
</evidence>
<dbReference type="SUPFAM" id="SSF56317">
    <property type="entry name" value="Carbon-nitrogen hydrolase"/>
    <property type="match status" value="1"/>
</dbReference>
<dbReference type="Gene3D" id="3.40.50.620">
    <property type="entry name" value="HUPs"/>
    <property type="match status" value="1"/>
</dbReference>
<dbReference type="PIRSF" id="PIRSF006630">
    <property type="entry name" value="NADS_GAT"/>
    <property type="match status" value="1"/>
</dbReference>
<evidence type="ECO:0000256" key="1">
    <source>
        <dbReference type="ARBA" id="ARBA00005188"/>
    </source>
</evidence>
<sequence length="546" mass="61103">MKIALAQINPTIGDLSGNALKIEEFFAKARDQGAKLVVFPELSLCGYPPRDLLLRRDFLAEMRETYVKLRRKLKGAAVILGLACQQAEDPLLPLLNTAVCFKDGEEIARYAKNLLPSYDVYDEPRYFEGPQRVSVFKLDGWALGLTICEDIWNLPGFTPYRYRFDPVSTLAQEGAQVVVNISASPFHVGKGELRKRLLSLQAQKNNVFILYCNQVGANDHLIFDGHSLAFHPQGNLLAEARDFEETVLVFDLDQEPVLQPVSQRREESLLKALVLGVKDYFRKTGFKGALVGLSGGIDSSVTAAIAQKALGAAQVLGVLMPSPYTSRESVEDAQKLAQNLGLKTLTVPISQPFGTLKEELQKALGKEPKGLTQENLQARLRGNILMALANEFGYLVLNTGNKSELAVGYCTLYGDTCGAISVLGDVIKTDVYALAREINREGEIIPERVLEKPPSAELRPGQKDEDDLPPYRLLDQVVRGFVEEGQTFEELVDRGLPEETVREVLRRLRIEEYKRWQFPPTLRVSPQAFGYGWRYPIAQRFFFHRQ</sequence>
<keyword evidence="4 7" id="KW-0547">Nucleotide-binding</keyword>
<dbReference type="InterPro" id="IPR003010">
    <property type="entry name" value="C-N_Hydrolase"/>
</dbReference>
<dbReference type="PANTHER" id="PTHR23090">
    <property type="entry name" value="NH 3 /GLUTAMINE-DEPENDENT NAD + SYNTHETASE"/>
    <property type="match status" value="1"/>
</dbReference>
<dbReference type="GO" id="GO:0005524">
    <property type="term" value="F:ATP binding"/>
    <property type="evidence" value="ECO:0007669"/>
    <property type="project" value="UniProtKB-UniRule"/>
</dbReference>
<dbReference type="GO" id="GO:0003952">
    <property type="term" value="F:NAD+ synthase (glutamine-hydrolyzing) activity"/>
    <property type="evidence" value="ECO:0007669"/>
    <property type="project" value="UniProtKB-UniRule"/>
</dbReference>
<keyword evidence="3 7" id="KW-0436">Ligase</keyword>
<dbReference type="EC" id="6.3.5.1" evidence="7 8"/>
<comment type="function">
    <text evidence="7">Catalyzes the ATP-dependent amidation of deamido-NAD to form NAD. Uses L-glutamine as a nitrogen source.</text>
</comment>
<dbReference type="EMBL" id="DROK01000143">
    <property type="protein sequence ID" value="HHI97164.1"/>
    <property type="molecule type" value="Genomic_DNA"/>
</dbReference>
<evidence type="ECO:0000256" key="5">
    <source>
        <dbReference type="ARBA" id="ARBA00022840"/>
    </source>
</evidence>
<dbReference type="CDD" id="cd07570">
    <property type="entry name" value="GAT_Gln-NAD-synth"/>
    <property type="match status" value="1"/>
</dbReference>
<feature type="binding site" evidence="7">
    <location>
        <position position="375"/>
    </location>
    <ligand>
        <name>deamido-NAD(+)</name>
        <dbReference type="ChEBI" id="CHEBI:58437"/>
        <note>ligand shared between two neighboring subunits</note>
    </ligand>
</feature>
<dbReference type="AlphaFoldDB" id="A0A7V5NZL7"/>
<dbReference type="FunFam" id="3.40.50.620:FF:000106">
    <property type="entry name" value="Glutamine-dependent NAD(+) synthetase"/>
    <property type="match status" value="1"/>
</dbReference>
<dbReference type="InterPro" id="IPR000132">
    <property type="entry name" value="Nitrilase/CN_hydratase_CS"/>
</dbReference>
<evidence type="ECO:0000256" key="6">
    <source>
        <dbReference type="ARBA" id="ARBA00023027"/>
    </source>
</evidence>
<dbReference type="PROSITE" id="PS00920">
    <property type="entry name" value="NITRIL_CHT_1"/>
    <property type="match status" value="1"/>
</dbReference>
<dbReference type="InterPro" id="IPR003694">
    <property type="entry name" value="NAD_synthase"/>
</dbReference>
<feature type="binding site" evidence="7">
    <location>
        <position position="514"/>
    </location>
    <ligand>
        <name>deamido-NAD(+)</name>
        <dbReference type="ChEBI" id="CHEBI:58437"/>
        <note>ligand shared between two neighboring subunits</note>
    </ligand>
</feature>
<comment type="catalytic activity">
    <reaction evidence="7 8">
        <text>deamido-NAD(+) + L-glutamine + ATP + H2O = L-glutamate + AMP + diphosphate + NAD(+) + H(+)</text>
        <dbReference type="Rhea" id="RHEA:24384"/>
        <dbReference type="ChEBI" id="CHEBI:15377"/>
        <dbReference type="ChEBI" id="CHEBI:15378"/>
        <dbReference type="ChEBI" id="CHEBI:29985"/>
        <dbReference type="ChEBI" id="CHEBI:30616"/>
        <dbReference type="ChEBI" id="CHEBI:33019"/>
        <dbReference type="ChEBI" id="CHEBI:57540"/>
        <dbReference type="ChEBI" id="CHEBI:58359"/>
        <dbReference type="ChEBI" id="CHEBI:58437"/>
        <dbReference type="ChEBI" id="CHEBI:456215"/>
        <dbReference type="EC" id="6.3.5.1"/>
    </reaction>
</comment>
<feature type="active site" description="Proton acceptor; for glutaminase activity" evidence="7">
    <location>
        <position position="41"/>
    </location>
</feature>
<dbReference type="GO" id="GO:0009435">
    <property type="term" value="P:NAD+ biosynthetic process"/>
    <property type="evidence" value="ECO:0007669"/>
    <property type="project" value="UniProtKB-UniRule"/>
</dbReference>